<gene>
    <name evidence="1" type="ORF">QO010_003931</name>
</gene>
<dbReference type="Proteomes" id="UP001228905">
    <property type="component" value="Unassembled WGS sequence"/>
</dbReference>
<reference evidence="1 2" key="1">
    <citation type="submission" date="2023-07" db="EMBL/GenBank/DDBJ databases">
        <title>Genomic Encyclopedia of Type Strains, Phase IV (KMG-IV): sequencing the most valuable type-strain genomes for metagenomic binning, comparative biology and taxonomic classification.</title>
        <authorList>
            <person name="Goeker M."/>
        </authorList>
    </citation>
    <scope>NUCLEOTIDE SEQUENCE [LARGE SCALE GENOMIC DNA]</scope>
    <source>
        <strain evidence="1 2">DSM 18695</strain>
    </source>
</reference>
<comment type="caution">
    <text evidence="1">The sequence shown here is derived from an EMBL/GenBank/DDBJ whole genome shotgun (WGS) entry which is preliminary data.</text>
</comment>
<proteinExistence type="predicted"/>
<organism evidence="1 2">
    <name type="scientific">Caulobacter ginsengisoli</name>
    <dbReference type="NCBI Taxonomy" id="400775"/>
    <lineage>
        <taxon>Bacteria</taxon>
        <taxon>Pseudomonadati</taxon>
        <taxon>Pseudomonadota</taxon>
        <taxon>Alphaproteobacteria</taxon>
        <taxon>Caulobacterales</taxon>
        <taxon>Caulobacteraceae</taxon>
        <taxon>Caulobacter</taxon>
    </lineage>
</organism>
<evidence type="ECO:0008006" key="3">
    <source>
        <dbReference type="Google" id="ProtNLM"/>
    </source>
</evidence>
<dbReference type="EMBL" id="JAUSVS010000009">
    <property type="protein sequence ID" value="MDQ0466138.1"/>
    <property type="molecule type" value="Genomic_DNA"/>
</dbReference>
<keyword evidence="2" id="KW-1185">Reference proteome</keyword>
<evidence type="ECO:0000313" key="1">
    <source>
        <dbReference type="EMBL" id="MDQ0466138.1"/>
    </source>
</evidence>
<sequence>MFVITVLGKQVPCLFDSSITDQAKLHGAASDVVEMANRINAAQWSDAQRKAFLGTDRIIFFEKVMWHGAAMTRPFMDQEAATFYWEIDEFLTDGIDGPRRPTFFFHDCWHLAQYRSHGGPAKDLKDEVDREVDATDRQIECATVLGCDKPFLDYLTAYRNDRGAIETRIGAGYEPGAKSKDCCKVQAPPKPKKTKWRWPFG</sequence>
<evidence type="ECO:0000313" key="2">
    <source>
        <dbReference type="Proteomes" id="UP001228905"/>
    </source>
</evidence>
<protein>
    <recommendedName>
        <fullName evidence="3">Phage metallopeptidase domain-containing protein</fullName>
    </recommendedName>
</protein>
<accession>A0ABU0IY83</accession>
<dbReference type="RefSeq" id="WP_307352008.1">
    <property type="nucleotide sequence ID" value="NZ_JAUSVS010000009.1"/>
</dbReference>
<name>A0ABU0IY83_9CAUL</name>